<gene>
    <name evidence="1" type="ORF">RUMCAL_00069</name>
</gene>
<dbReference type="AlphaFoldDB" id="U2ME40"/>
<dbReference type="EMBL" id="AWVF01000012">
    <property type="protein sequence ID" value="ERJ97543.1"/>
    <property type="molecule type" value="Genomic_DNA"/>
</dbReference>
<dbReference type="Proteomes" id="UP000016662">
    <property type="component" value="Unassembled WGS sequence"/>
</dbReference>
<evidence type="ECO:0000313" key="2">
    <source>
        <dbReference type="Proteomes" id="UP000016662"/>
    </source>
</evidence>
<comment type="caution">
    <text evidence="1">The sequence shown here is derived from an EMBL/GenBank/DDBJ whole genome shotgun (WGS) entry which is preliminary data.</text>
</comment>
<reference evidence="1 2" key="1">
    <citation type="submission" date="2013-07" db="EMBL/GenBank/DDBJ databases">
        <authorList>
            <person name="Weinstock G."/>
            <person name="Sodergren E."/>
            <person name="Wylie T."/>
            <person name="Fulton L."/>
            <person name="Fulton R."/>
            <person name="Fronick C."/>
            <person name="O'Laughlin M."/>
            <person name="Godfrey J."/>
            <person name="Miner T."/>
            <person name="Herter B."/>
            <person name="Appelbaum E."/>
            <person name="Cordes M."/>
            <person name="Lek S."/>
            <person name="Wollam A."/>
            <person name="Pepin K.H."/>
            <person name="Palsikar V.B."/>
            <person name="Mitreva M."/>
            <person name="Wilson R.K."/>
        </authorList>
    </citation>
    <scope>NUCLEOTIDE SEQUENCE [LARGE SCALE GENOMIC DNA]</scope>
    <source>
        <strain evidence="1 2">ATCC 27760</strain>
    </source>
</reference>
<accession>U2ME40</accession>
<organism evidence="1 2">
    <name type="scientific">Ruminococcus callidus ATCC 27760</name>
    <dbReference type="NCBI Taxonomy" id="411473"/>
    <lineage>
        <taxon>Bacteria</taxon>
        <taxon>Bacillati</taxon>
        <taxon>Bacillota</taxon>
        <taxon>Clostridia</taxon>
        <taxon>Eubacteriales</taxon>
        <taxon>Oscillospiraceae</taxon>
        <taxon>Ruminococcus</taxon>
    </lineage>
</organism>
<proteinExistence type="predicted"/>
<dbReference type="HOGENOM" id="CLU_3221612_0_0_9"/>
<protein>
    <submittedName>
        <fullName evidence="1">Uncharacterized protein</fullName>
    </submittedName>
</protein>
<name>U2ME40_9FIRM</name>
<sequence>MFDAFHVSRYSGCCTLMDSIAHRAEKCKGKSQAAMKINFHDSLP</sequence>
<evidence type="ECO:0000313" key="1">
    <source>
        <dbReference type="EMBL" id="ERJ97543.1"/>
    </source>
</evidence>
<keyword evidence="2" id="KW-1185">Reference proteome</keyword>